<dbReference type="STRING" id="137246.A0A401TNQ3"/>
<accession>A0A401TNQ3</accession>
<evidence type="ECO:0000259" key="1">
    <source>
        <dbReference type="Pfam" id="PF11715"/>
    </source>
</evidence>
<comment type="caution">
    <text evidence="2">The sequence shown here is derived from an EMBL/GenBank/DDBJ whole genome shotgun (WGS) entry which is preliminary data.</text>
</comment>
<protein>
    <recommendedName>
        <fullName evidence="1">Nucleoporin Nup120/160 beta-propeller domain-containing protein</fullName>
    </recommendedName>
</protein>
<dbReference type="AlphaFoldDB" id="A0A401TNQ3"/>
<feature type="non-terminal residue" evidence="2">
    <location>
        <position position="1"/>
    </location>
</feature>
<proteinExistence type="predicted"/>
<evidence type="ECO:0000313" key="2">
    <source>
        <dbReference type="EMBL" id="GCC44311.1"/>
    </source>
</evidence>
<organism evidence="2 3">
    <name type="scientific">Chiloscyllium punctatum</name>
    <name type="common">Brownbanded bambooshark</name>
    <name type="synonym">Hemiscyllium punctatum</name>
    <dbReference type="NCBI Taxonomy" id="137246"/>
    <lineage>
        <taxon>Eukaryota</taxon>
        <taxon>Metazoa</taxon>
        <taxon>Chordata</taxon>
        <taxon>Craniata</taxon>
        <taxon>Vertebrata</taxon>
        <taxon>Chondrichthyes</taxon>
        <taxon>Elasmobranchii</taxon>
        <taxon>Galeomorphii</taxon>
        <taxon>Galeoidea</taxon>
        <taxon>Orectolobiformes</taxon>
        <taxon>Hemiscylliidae</taxon>
        <taxon>Chiloscyllium</taxon>
    </lineage>
</organism>
<evidence type="ECO:0000313" key="3">
    <source>
        <dbReference type="Proteomes" id="UP000287033"/>
    </source>
</evidence>
<dbReference type="Proteomes" id="UP000287033">
    <property type="component" value="Unassembled WGS sequence"/>
</dbReference>
<keyword evidence="3" id="KW-1185">Reference proteome</keyword>
<gene>
    <name evidence="2" type="ORF">chiPu_0028647</name>
</gene>
<feature type="domain" description="Nucleoporin Nup120/160 beta-propeller" evidence="1">
    <location>
        <begin position="2"/>
        <end position="57"/>
    </location>
</feature>
<dbReference type="Pfam" id="PF11715">
    <property type="entry name" value="Beta-prop_Nup120_160"/>
    <property type="match status" value="1"/>
</dbReference>
<reference evidence="2 3" key="1">
    <citation type="journal article" date="2018" name="Nat. Ecol. Evol.">
        <title>Shark genomes provide insights into elasmobranch evolution and the origin of vertebrates.</title>
        <authorList>
            <person name="Hara Y"/>
            <person name="Yamaguchi K"/>
            <person name="Onimaru K"/>
            <person name="Kadota M"/>
            <person name="Koyanagi M"/>
            <person name="Keeley SD"/>
            <person name="Tatsumi K"/>
            <person name="Tanaka K"/>
            <person name="Motone F"/>
            <person name="Kageyama Y"/>
            <person name="Nozu R"/>
            <person name="Adachi N"/>
            <person name="Nishimura O"/>
            <person name="Nakagawa R"/>
            <person name="Tanegashima C"/>
            <person name="Kiyatake I"/>
            <person name="Matsumoto R"/>
            <person name="Murakumo K"/>
            <person name="Nishida K"/>
            <person name="Terakita A"/>
            <person name="Kuratani S"/>
            <person name="Sato K"/>
            <person name="Hyodo S Kuraku.S."/>
        </authorList>
    </citation>
    <scope>NUCLEOTIDE SEQUENCE [LARGE SCALE GENOMIC DNA]</scope>
</reference>
<sequence>IQSSVTEYEFSQEVYRQLQVEFWSKFYACCLQYQEALARPLALLVNARTNMVCLLKKVRAWYQHLSERSLTEAWQEFYCLFSHHRSDSVQKSHVISCLRSWGITLRSCLSYDVSGTALS</sequence>
<name>A0A401TNQ3_CHIPU</name>
<dbReference type="EMBL" id="BEZZ01136328">
    <property type="protein sequence ID" value="GCC44311.1"/>
    <property type="molecule type" value="Genomic_DNA"/>
</dbReference>
<dbReference type="OrthoDB" id="67716at2759"/>
<dbReference type="InterPro" id="IPR059141">
    <property type="entry name" value="Beta-prop_Nup120_160"/>
</dbReference>